<keyword evidence="4" id="KW-0274">FAD</keyword>
<evidence type="ECO:0000313" key="9">
    <source>
        <dbReference type="Proteomes" id="UP001336020"/>
    </source>
</evidence>
<evidence type="ECO:0000256" key="3">
    <source>
        <dbReference type="ARBA" id="ARBA00022630"/>
    </source>
</evidence>
<keyword evidence="5 8" id="KW-0560">Oxidoreductase</keyword>
<dbReference type="Gene3D" id="2.40.110.10">
    <property type="entry name" value="Butyryl-CoA Dehydrogenase, subunit A, domain 2"/>
    <property type="match status" value="1"/>
</dbReference>
<sequence>MTLLLSDEQEVLRASLRKAIDAECPTESVQVFVDSSGTTSPGRSHDGLADVLASQMGVTGIGIPGSYGGADSSLSDLAVVMEELGRSLAVAPFLSSTVLGAQALLALDDESARAELLPAIAQGTITVAVALRDDTSPSAGVRSTSNGLSGSVSMVLDGAWSDLIIVEAIDDAGTPVFHLVDADATGLVRTSLTTADPTRAFARLDFDAVPSRELAASDSRRSRERIVDHFAYAVAAEQLGGIERCVEITADYATLRYQFGRPIGSYQGVKHRLADMYVVSRLATALVRDAGRLAHDPAEFSLAARSAFAYTSRHYLPVARDMIQLHGGIAYTWEHVAHLYYKRARVSSQFLGGHEGQTDVVADLLGYHDPAGEVQ</sequence>
<dbReference type="GO" id="GO:0016491">
    <property type="term" value="F:oxidoreductase activity"/>
    <property type="evidence" value="ECO:0007669"/>
    <property type="project" value="UniProtKB-KW"/>
</dbReference>
<dbReference type="SUPFAM" id="SSF56645">
    <property type="entry name" value="Acyl-CoA dehydrogenase NM domain-like"/>
    <property type="match status" value="1"/>
</dbReference>
<feature type="domain" description="Acyl-CoA dehydrogenase/oxidase N-terminal" evidence="7">
    <location>
        <begin position="6"/>
        <end position="123"/>
    </location>
</feature>
<dbReference type="InterPro" id="IPR013786">
    <property type="entry name" value="AcylCoA_DH/ox_N"/>
</dbReference>
<dbReference type="Pfam" id="PF00441">
    <property type="entry name" value="Acyl-CoA_dh_1"/>
    <property type="match status" value="1"/>
</dbReference>
<reference evidence="8 9" key="1">
    <citation type="submission" date="2023-07" db="EMBL/GenBank/DDBJ databases">
        <authorList>
            <person name="Girao M."/>
            <person name="Carvalho M.F."/>
        </authorList>
    </citation>
    <scope>NUCLEOTIDE SEQUENCE [LARGE SCALE GENOMIC DNA]</scope>
    <source>
        <strain evidence="8 9">YIM65754</strain>
    </source>
</reference>
<evidence type="ECO:0000259" key="7">
    <source>
        <dbReference type="Pfam" id="PF02771"/>
    </source>
</evidence>
<dbReference type="Gene3D" id="1.10.540.10">
    <property type="entry name" value="Acyl-CoA dehydrogenase/oxidase, N-terminal domain"/>
    <property type="match status" value="1"/>
</dbReference>
<feature type="domain" description="Acyl-CoA dehydrogenase/oxidase C-terminal" evidence="6">
    <location>
        <begin position="229"/>
        <end position="363"/>
    </location>
</feature>
<gene>
    <name evidence="8" type="ORF">Q7514_16510</name>
</gene>
<dbReference type="Gene3D" id="1.20.140.10">
    <property type="entry name" value="Butyryl-CoA Dehydrogenase, subunit A, domain 3"/>
    <property type="match status" value="1"/>
</dbReference>
<dbReference type="SUPFAM" id="SSF47203">
    <property type="entry name" value="Acyl-CoA dehydrogenase C-terminal domain-like"/>
    <property type="match status" value="1"/>
</dbReference>
<dbReference type="Pfam" id="PF02771">
    <property type="entry name" value="Acyl-CoA_dh_N"/>
    <property type="match status" value="1"/>
</dbReference>
<organism evidence="8 9">
    <name type="scientific">Rhodococcus artemisiae</name>
    <dbReference type="NCBI Taxonomy" id="714159"/>
    <lineage>
        <taxon>Bacteria</taxon>
        <taxon>Bacillati</taxon>
        <taxon>Actinomycetota</taxon>
        <taxon>Actinomycetes</taxon>
        <taxon>Mycobacteriales</taxon>
        <taxon>Nocardiaceae</taxon>
        <taxon>Rhodococcus</taxon>
    </lineage>
</organism>
<name>A0ABU7LC43_9NOCA</name>
<dbReference type="InterPro" id="IPR009100">
    <property type="entry name" value="AcylCoA_DH/oxidase_NM_dom_sf"/>
</dbReference>
<keyword evidence="3" id="KW-0285">Flavoprotein</keyword>
<dbReference type="InterPro" id="IPR046373">
    <property type="entry name" value="Acyl-CoA_Oxase/DH_mid-dom_sf"/>
</dbReference>
<proteinExistence type="inferred from homology"/>
<dbReference type="Proteomes" id="UP001336020">
    <property type="component" value="Unassembled WGS sequence"/>
</dbReference>
<evidence type="ECO:0000259" key="6">
    <source>
        <dbReference type="Pfam" id="PF00441"/>
    </source>
</evidence>
<dbReference type="InterPro" id="IPR009075">
    <property type="entry name" value="AcylCo_DH/oxidase_C"/>
</dbReference>
<dbReference type="PANTHER" id="PTHR43884">
    <property type="entry name" value="ACYL-COA DEHYDROGENASE"/>
    <property type="match status" value="1"/>
</dbReference>
<keyword evidence="9" id="KW-1185">Reference proteome</keyword>
<dbReference type="InterPro" id="IPR036250">
    <property type="entry name" value="AcylCo_DH-like_C"/>
</dbReference>
<protein>
    <submittedName>
        <fullName evidence="8">Acyl-CoA dehydrogenase family protein</fullName>
        <ecNumber evidence="8">1.-.-.-</ecNumber>
    </submittedName>
</protein>
<evidence type="ECO:0000256" key="4">
    <source>
        <dbReference type="ARBA" id="ARBA00022827"/>
    </source>
</evidence>
<comment type="cofactor">
    <cofactor evidence="1">
        <name>FAD</name>
        <dbReference type="ChEBI" id="CHEBI:57692"/>
    </cofactor>
</comment>
<dbReference type="EC" id="1.-.-.-" evidence="8"/>
<evidence type="ECO:0000256" key="1">
    <source>
        <dbReference type="ARBA" id="ARBA00001974"/>
    </source>
</evidence>
<dbReference type="InterPro" id="IPR037069">
    <property type="entry name" value="AcylCoA_DH/ox_N_sf"/>
</dbReference>
<dbReference type="RefSeq" id="WP_330134370.1">
    <property type="nucleotide sequence ID" value="NZ_JAUTXY010000007.1"/>
</dbReference>
<accession>A0ABU7LC43</accession>
<evidence type="ECO:0000313" key="8">
    <source>
        <dbReference type="EMBL" id="MEE2059124.1"/>
    </source>
</evidence>
<evidence type="ECO:0000256" key="2">
    <source>
        <dbReference type="ARBA" id="ARBA00009347"/>
    </source>
</evidence>
<dbReference type="EMBL" id="JAUTXY010000007">
    <property type="protein sequence ID" value="MEE2059124.1"/>
    <property type="molecule type" value="Genomic_DNA"/>
</dbReference>
<dbReference type="PANTHER" id="PTHR43884:SF20">
    <property type="entry name" value="ACYL-COA DEHYDROGENASE FADE28"/>
    <property type="match status" value="1"/>
</dbReference>
<evidence type="ECO:0000256" key="5">
    <source>
        <dbReference type="ARBA" id="ARBA00023002"/>
    </source>
</evidence>
<comment type="similarity">
    <text evidence="2">Belongs to the acyl-CoA dehydrogenase family.</text>
</comment>
<comment type="caution">
    <text evidence="8">The sequence shown here is derived from an EMBL/GenBank/DDBJ whole genome shotgun (WGS) entry which is preliminary data.</text>
</comment>